<sequence>MYAVIILAGGRGSRMGGVDKAQVTLDGVRLVDHLLARLAPRDDAPVVVVSPTLTLPVAGVEVVSEAPPYGGPVAGIAAGVAAVGDVDLVGVISVDAPDSAELLPVLAAALAADGSADVAVIRAADGHLQPLCAMWRTTALHRALSRLDTVRDQAAKKLLAAAGTVLEVAGGGAERDYDTLAELAERGRAELP</sequence>
<dbReference type="PANTHER" id="PTHR19136">
    <property type="entry name" value="MOLYBDENUM COFACTOR GUANYLYLTRANSFERASE"/>
    <property type="match status" value="1"/>
</dbReference>
<dbReference type="InterPro" id="IPR025877">
    <property type="entry name" value="MobA-like_NTP_Trfase"/>
</dbReference>
<dbReference type="PANTHER" id="PTHR19136:SF81">
    <property type="entry name" value="MOLYBDENUM COFACTOR GUANYLYLTRANSFERASE"/>
    <property type="match status" value="1"/>
</dbReference>
<accession>A0ABY8VKJ9</accession>
<dbReference type="Proteomes" id="UP001238805">
    <property type="component" value="Chromosome"/>
</dbReference>
<evidence type="ECO:0000313" key="4">
    <source>
        <dbReference type="Proteomes" id="UP001238805"/>
    </source>
</evidence>
<protein>
    <submittedName>
        <fullName evidence="3">NTP transferase domain-containing protein</fullName>
    </submittedName>
</protein>
<proteinExistence type="predicted"/>
<dbReference type="RefSeq" id="WP_284874110.1">
    <property type="nucleotide sequence ID" value="NZ_CP126970.1"/>
</dbReference>
<evidence type="ECO:0000256" key="1">
    <source>
        <dbReference type="ARBA" id="ARBA00022679"/>
    </source>
</evidence>
<evidence type="ECO:0000259" key="2">
    <source>
        <dbReference type="Pfam" id="PF12804"/>
    </source>
</evidence>
<evidence type="ECO:0000313" key="3">
    <source>
        <dbReference type="EMBL" id="WIM69516.1"/>
    </source>
</evidence>
<dbReference type="InterPro" id="IPR029044">
    <property type="entry name" value="Nucleotide-diphossugar_trans"/>
</dbReference>
<dbReference type="GO" id="GO:0016740">
    <property type="term" value="F:transferase activity"/>
    <property type="evidence" value="ECO:0007669"/>
    <property type="project" value="UniProtKB-KW"/>
</dbReference>
<name>A0ABY8VKJ9_9CORY</name>
<dbReference type="Pfam" id="PF12804">
    <property type="entry name" value="NTP_transf_3"/>
    <property type="match status" value="1"/>
</dbReference>
<keyword evidence="1 3" id="KW-0808">Transferase</keyword>
<organism evidence="3 4">
    <name type="scientific">Corynebacterium suedekumii</name>
    <dbReference type="NCBI Taxonomy" id="3049801"/>
    <lineage>
        <taxon>Bacteria</taxon>
        <taxon>Bacillati</taxon>
        <taxon>Actinomycetota</taxon>
        <taxon>Actinomycetes</taxon>
        <taxon>Mycobacteriales</taxon>
        <taxon>Corynebacteriaceae</taxon>
        <taxon>Corynebacterium</taxon>
    </lineage>
</organism>
<keyword evidence="4" id="KW-1185">Reference proteome</keyword>
<reference evidence="3 4" key="1">
    <citation type="submission" date="2023-05" db="EMBL/GenBank/DDBJ databases">
        <title>Corynebacterium suedekumii sp. nov. and Corynebacterium breve sp. nov. isolated from raw cow's milk.</title>
        <authorList>
            <person name="Baer M.K."/>
            <person name="Mehl L."/>
            <person name="Hellmuth R."/>
            <person name="Marke G."/>
            <person name="Lipski A."/>
        </authorList>
    </citation>
    <scope>NUCLEOTIDE SEQUENCE [LARGE SCALE GENOMIC DNA]</scope>
    <source>
        <strain evidence="3 4">LM112</strain>
    </source>
</reference>
<gene>
    <name evidence="3" type="ORF">QP029_09680</name>
</gene>
<dbReference type="Gene3D" id="3.90.550.10">
    <property type="entry name" value="Spore Coat Polysaccharide Biosynthesis Protein SpsA, Chain A"/>
    <property type="match status" value="1"/>
</dbReference>
<feature type="domain" description="MobA-like NTP transferase" evidence="2">
    <location>
        <begin position="4"/>
        <end position="161"/>
    </location>
</feature>
<dbReference type="SUPFAM" id="SSF53448">
    <property type="entry name" value="Nucleotide-diphospho-sugar transferases"/>
    <property type="match status" value="1"/>
</dbReference>
<dbReference type="EMBL" id="CP126970">
    <property type="protein sequence ID" value="WIM69516.1"/>
    <property type="molecule type" value="Genomic_DNA"/>
</dbReference>